<reference evidence="2 3" key="1">
    <citation type="submission" date="2021-12" db="EMBL/GenBank/DDBJ databases">
        <title>Discovery of the Pendulisporaceae a myxobacterial family with distinct sporulation behavior and unique specialized metabolism.</title>
        <authorList>
            <person name="Garcia R."/>
            <person name="Popoff A."/>
            <person name="Bader C.D."/>
            <person name="Loehr J."/>
            <person name="Walesch S."/>
            <person name="Walt C."/>
            <person name="Boldt J."/>
            <person name="Bunk B."/>
            <person name="Haeckl F.J.F.P.J."/>
            <person name="Gunesch A.P."/>
            <person name="Birkelbach J."/>
            <person name="Nuebel U."/>
            <person name="Pietschmann T."/>
            <person name="Bach T."/>
            <person name="Mueller R."/>
        </authorList>
    </citation>
    <scope>NUCLEOTIDE SEQUENCE [LARGE SCALE GENOMIC DNA]</scope>
    <source>
        <strain evidence="2 3">MSr11954</strain>
    </source>
</reference>
<name>A0ABZ2M8U9_9BACT</name>
<evidence type="ECO:0000256" key="1">
    <source>
        <dbReference type="SAM" id="MobiDB-lite"/>
    </source>
</evidence>
<evidence type="ECO:0000313" key="3">
    <source>
        <dbReference type="Proteomes" id="UP001370348"/>
    </source>
</evidence>
<organism evidence="2 3">
    <name type="scientific">Pendulispora albinea</name>
    <dbReference type="NCBI Taxonomy" id="2741071"/>
    <lineage>
        <taxon>Bacteria</taxon>
        <taxon>Pseudomonadati</taxon>
        <taxon>Myxococcota</taxon>
        <taxon>Myxococcia</taxon>
        <taxon>Myxococcales</taxon>
        <taxon>Sorangiineae</taxon>
        <taxon>Pendulisporaceae</taxon>
        <taxon>Pendulispora</taxon>
    </lineage>
</organism>
<dbReference type="RefSeq" id="WP_394828572.1">
    <property type="nucleotide sequence ID" value="NZ_CP089984.1"/>
</dbReference>
<feature type="region of interest" description="Disordered" evidence="1">
    <location>
        <begin position="38"/>
        <end position="80"/>
    </location>
</feature>
<accession>A0ABZ2M8U9</accession>
<dbReference type="Proteomes" id="UP001370348">
    <property type="component" value="Chromosome"/>
</dbReference>
<dbReference type="EMBL" id="CP089984">
    <property type="protein sequence ID" value="WXB18946.1"/>
    <property type="molecule type" value="Genomic_DNA"/>
</dbReference>
<feature type="compositionally biased region" description="Low complexity" evidence="1">
    <location>
        <begin position="42"/>
        <end position="69"/>
    </location>
</feature>
<gene>
    <name evidence="2" type="ORF">LZC94_17125</name>
</gene>
<protein>
    <submittedName>
        <fullName evidence="2">Uncharacterized protein</fullName>
    </submittedName>
</protein>
<sequence>MGRARANATDITLATATDRSFGHAITFRAAALRRAIDPSALRPTTGPCRPARAATRRGPAASGRAAPCPNHRAAANGRFPGIRTARIGAARARFRTCGTRSGGGTRRAAGPLADGLRHEARSHLDHGICARALYGEDW</sequence>
<proteinExistence type="predicted"/>
<evidence type="ECO:0000313" key="2">
    <source>
        <dbReference type="EMBL" id="WXB18946.1"/>
    </source>
</evidence>
<keyword evidence="3" id="KW-1185">Reference proteome</keyword>